<dbReference type="KEGG" id="bmic:BMR1_03g01895"/>
<dbReference type="OrthoDB" id="366335at2759"/>
<dbReference type="VEuPathDB" id="PiroplasmaDB:BMR1_03g01895"/>
<protein>
    <submittedName>
        <fullName evidence="1">Uncharacterized protein</fullName>
    </submittedName>
</protein>
<gene>
    <name evidence="1" type="ORF">BMR1_03g01895</name>
</gene>
<sequence length="253" mass="29087">MYAVKHTTITKILNYIHTSSIKLTAAHICGSTRVNLKPNFGSISQPNVVSVEKRKLTYYHTLYQTISSRNWGRVDALLSQYKSEGLNYDEVIYTLLAHMHILSPTSRCENAYLVIEEMKQAQMSPTIIRMNQMLINSYLELEGIFCQPPKNAWQSILRMAWQSALAFVRARKKQLLKTLEEMPPDQLLSITAQDIDEMVRHDNMINSSRLEIEESQDIPIPLGIELKCENQLSEHYQVQELQQEALQDECSGV</sequence>
<reference evidence="1 2" key="1">
    <citation type="journal article" date="2012" name="Nucleic Acids Res.">
        <title>Sequencing of the smallest Apicomplexan genome from the human pathogen Babesia microti.</title>
        <authorList>
            <person name="Cornillot E."/>
            <person name="Hadj-Kaddour K."/>
            <person name="Dassouli A."/>
            <person name="Noel B."/>
            <person name="Ranwez V."/>
            <person name="Vacherie B."/>
            <person name="Augagneur Y."/>
            <person name="Bres V."/>
            <person name="Duclos A."/>
            <person name="Randazzo S."/>
            <person name="Carcy B."/>
            <person name="Debierre-Grockiego F."/>
            <person name="Delbecq S."/>
            <person name="Moubri-Menage K."/>
            <person name="Shams-Eldin H."/>
            <person name="Usmani-Brown S."/>
            <person name="Bringaud F."/>
            <person name="Wincker P."/>
            <person name="Vivares C.P."/>
            <person name="Schwarz R.T."/>
            <person name="Schetters T.P."/>
            <person name="Krause P.J."/>
            <person name="Gorenflot A."/>
            <person name="Berry V."/>
            <person name="Barbe V."/>
            <person name="Ben Mamoun C."/>
        </authorList>
    </citation>
    <scope>NUCLEOTIDE SEQUENCE [LARGE SCALE GENOMIC DNA]</scope>
    <source>
        <strain evidence="1 2">RI</strain>
    </source>
</reference>
<dbReference type="RefSeq" id="XP_021338561.1">
    <property type="nucleotide sequence ID" value="XM_021481990.1"/>
</dbReference>
<organism evidence="1 2">
    <name type="scientific">Babesia microti (strain RI)</name>
    <dbReference type="NCBI Taxonomy" id="1133968"/>
    <lineage>
        <taxon>Eukaryota</taxon>
        <taxon>Sar</taxon>
        <taxon>Alveolata</taxon>
        <taxon>Apicomplexa</taxon>
        <taxon>Aconoidasida</taxon>
        <taxon>Piroplasmida</taxon>
        <taxon>Babesiidae</taxon>
        <taxon>Babesia</taxon>
    </lineage>
</organism>
<evidence type="ECO:0000313" key="1">
    <source>
        <dbReference type="EMBL" id="SJK86400.1"/>
    </source>
</evidence>
<dbReference type="AlphaFoldDB" id="A0A1R4ABP5"/>
<keyword evidence="2" id="KW-1185">Reference proteome</keyword>
<name>A0A1R4ABP5_BABMR</name>
<accession>A0A1R4ABP5</accession>
<dbReference type="EMBL" id="LN871598">
    <property type="protein sequence ID" value="SJK86400.1"/>
    <property type="molecule type" value="Genomic_DNA"/>
</dbReference>
<proteinExistence type="predicted"/>
<reference evidence="1 2" key="3">
    <citation type="journal article" date="2016" name="Sci. Rep.">
        <title>Genome-wide diversity and gene expression profiling of Babesia microti isolates identify polymorphic genes that mediate host-pathogen interactions.</title>
        <authorList>
            <person name="Silva J.C."/>
            <person name="Cornillot E."/>
            <person name="McCracken C."/>
            <person name="Usmani-Brown S."/>
            <person name="Dwivedi A."/>
            <person name="Ifeonu O.O."/>
            <person name="Crabtree J."/>
            <person name="Gotia H.T."/>
            <person name="Virji A.Z."/>
            <person name="Reynes C."/>
            <person name="Colinge J."/>
            <person name="Kumar V."/>
            <person name="Lawres L."/>
            <person name="Pazzi J.E."/>
            <person name="Pablo J.V."/>
            <person name="Hung C."/>
            <person name="Brancato J."/>
            <person name="Kumari P."/>
            <person name="Orvis J."/>
            <person name="Tretina K."/>
            <person name="Chibucos M."/>
            <person name="Ott S."/>
            <person name="Sadzewicz L."/>
            <person name="Sengamalay N."/>
            <person name="Shetty A.C."/>
            <person name="Su Q."/>
            <person name="Tallon L."/>
            <person name="Fraser C.M."/>
            <person name="Frutos R."/>
            <person name="Molina D.M."/>
            <person name="Krause P.J."/>
            <person name="Ben Mamoun C."/>
        </authorList>
    </citation>
    <scope>NUCLEOTIDE SEQUENCE [LARGE SCALE GENOMIC DNA]</scope>
    <source>
        <strain evidence="1 2">RI</strain>
    </source>
</reference>
<dbReference type="GeneID" id="24425020"/>
<dbReference type="Proteomes" id="UP000002899">
    <property type="component" value="Chromosome III"/>
</dbReference>
<reference evidence="1 2" key="2">
    <citation type="journal article" date="2013" name="PLoS ONE">
        <title>Whole genome mapping and re-organization of the nuclear and mitochondrial genomes of Babesia microti isolates.</title>
        <authorList>
            <person name="Cornillot E."/>
            <person name="Dassouli A."/>
            <person name="Garg A."/>
            <person name="Pachikara N."/>
            <person name="Randazzo S."/>
            <person name="Depoix D."/>
            <person name="Carcy B."/>
            <person name="Delbecq S."/>
            <person name="Frutos R."/>
            <person name="Silva J.C."/>
            <person name="Sutton R."/>
            <person name="Krause P.J."/>
            <person name="Mamoun C.B."/>
        </authorList>
    </citation>
    <scope>NUCLEOTIDE SEQUENCE [LARGE SCALE GENOMIC DNA]</scope>
    <source>
        <strain evidence="1 2">RI</strain>
    </source>
</reference>
<evidence type="ECO:0000313" key="2">
    <source>
        <dbReference type="Proteomes" id="UP000002899"/>
    </source>
</evidence>